<dbReference type="EMBL" id="CM009292">
    <property type="protein sequence ID" value="RQO88028.1"/>
    <property type="molecule type" value="Genomic_DNA"/>
</dbReference>
<dbReference type="Proteomes" id="UP000006729">
    <property type="component" value="Chromosome 3"/>
</dbReference>
<organism evidence="1 2">
    <name type="scientific">Populus trichocarpa</name>
    <name type="common">Western balsam poplar</name>
    <name type="synonym">Populus balsamifera subsp. trichocarpa</name>
    <dbReference type="NCBI Taxonomy" id="3694"/>
    <lineage>
        <taxon>Eukaryota</taxon>
        <taxon>Viridiplantae</taxon>
        <taxon>Streptophyta</taxon>
        <taxon>Embryophyta</taxon>
        <taxon>Tracheophyta</taxon>
        <taxon>Spermatophyta</taxon>
        <taxon>Magnoliopsida</taxon>
        <taxon>eudicotyledons</taxon>
        <taxon>Gunneridae</taxon>
        <taxon>Pentapetalae</taxon>
        <taxon>rosids</taxon>
        <taxon>fabids</taxon>
        <taxon>Malpighiales</taxon>
        <taxon>Salicaceae</taxon>
        <taxon>Saliceae</taxon>
        <taxon>Populus</taxon>
    </lineage>
</organism>
<protein>
    <submittedName>
        <fullName evidence="1">Uncharacterized protein</fullName>
    </submittedName>
</protein>
<dbReference type="InParanoid" id="A0A3N7G2D8"/>
<sequence length="64" mass="7383">MDADKSLEKSIFHQDHQSLSMVTHHFVVRLHSLSLQVTFKEGVYLIWMMTLFSTFSPSSQGRLA</sequence>
<name>A0A3N7G2D8_POPTR</name>
<keyword evidence="2" id="KW-1185">Reference proteome</keyword>
<evidence type="ECO:0000313" key="1">
    <source>
        <dbReference type="EMBL" id="RQO88028.1"/>
    </source>
</evidence>
<evidence type="ECO:0000313" key="2">
    <source>
        <dbReference type="Proteomes" id="UP000006729"/>
    </source>
</evidence>
<proteinExistence type="predicted"/>
<reference evidence="1 2" key="1">
    <citation type="journal article" date="2006" name="Science">
        <title>The genome of black cottonwood, Populus trichocarpa (Torr. &amp; Gray).</title>
        <authorList>
            <person name="Tuskan G.A."/>
            <person name="Difazio S."/>
            <person name="Jansson S."/>
            <person name="Bohlmann J."/>
            <person name="Grigoriev I."/>
            <person name="Hellsten U."/>
            <person name="Putnam N."/>
            <person name="Ralph S."/>
            <person name="Rombauts S."/>
            <person name="Salamov A."/>
            <person name="Schein J."/>
            <person name="Sterck L."/>
            <person name="Aerts A."/>
            <person name="Bhalerao R.R."/>
            <person name="Bhalerao R.P."/>
            <person name="Blaudez D."/>
            <person name="Boerjan W."/>
            <person name="Brun A."/>
            <person name="Brunner A."/>
            <person name="Busov V."/>
            <person name="Campbell M."/>
            <person name="Carlson J."/>
            <person name="Chalot M."/>
            <person name="Chapman J."/>
            <person name="Chen G.L."/>
            <person name="Cooper D."/>
            <person name="Coutinho P.M."/>
            <person name="Couturier J."/>
            <person name="Covert S."/>
            <person name="Cronk Q."/>
            <person name="Cunningham R."/>
            <person name="Davis J."/>
            <person name="Degroeve S."/>
            <person name="Dejardin A."/>
            <person name="Depamphilis C."/>
            <person name="Detter J."/>
            <person name="Dirks B."/>
            <person name="Dubchak I."/>
            <person name="Duplessis S."/>
            <person name="Ehlting J."/>
            <person name="Ellis B."/>
            <person name="Gendler K."/>
            <person name="Goodstein D."/>
            <person name="Gribskov M."/>
            <person name="Grimwood J."/>
            <person name="Groover A."/>
            <person name="Gunter L."/>
            <person name="Hamberger B."/>
            <person name="Heinze B."/>
            <person name="Helariutta Y."/>
            <person name="Henrissat B."/>
            <person name="Holligan D."/>
            <person name="Holt R."/>
            <person name="Huang W."/>
            <person name="Islam-Faridi N."/>
            <person name="Jones S."/>
            <person name="Jones-Rhoades M."/>
            <person name="Jorgensen R."/>
            <person name="Joshi C."/>
            <person name="Kangasjarvi J."/>
            <person name="Karlsson J."/>
            <person name="Kelleher C."/>
            <person name="Kirkpatrick R."/>
            <person name="Kirst M."/>
            <person name="Kohler A."/>
            <person name="Kalluri U."/>
            <person name="Larimer F."/>
            <person name="Leebens-Mack J."/>
            <person name="Leple J.C."/>
            <person name="Locascio P."/>
            <person name="Lou Y."/>
            <person name="Lucas S."/>
            <person name="Martin F."/>
            <person name="Montanini B."/>
            <person name="Napoli C."/>
            <person name="Nelson D.R."/>
            <person name="Nelson C."/>
            <person name="Nieminen K."/>
            <person name="Nilsson O."/>
            <person name="Pereda V."/>
            <person name="Peter G."/>
            <person name="Philippe R."/>
            <person name="Pilate G."/>
            <person name="Poliakov A."/>
            <person name="Razumovskaya J."/>
            <person name="Richardson P."/>
            <person name="Rinaldi C."/>
            <person name="Ritland K."/>
            <person name="Rouze P."/>
            <person name="Ryaboy D."/>
            <person name="Schmutz J."/>
            <person name="Schrader J."/>
            <person name="Segerman B."/>
            <person name="Shin H."/>
            <person name="Siddiqui A."/>
            <person name="Sterky F."/>
            <person name="Terry A."/>
            <person name="Tsai C.J."/>
            <person name="Uberbacher E."/>
            <person name="Unneberg P."/>
            <person name="Vahala J."/>
            <person name="Wall K."/>
            <person name="Wessler S."/>
            <person name="Yang G."/>
            <person name="Yin T."/>
            <person name="Douglas C."/>
            <person name="Marra M."/>
            <person name="Sandberg G."/>
            <person name="Van de Peer Y."/>
            <person name="Rokhsar D."/>
        </authorList>
    </citation>
    <scope>NUCLEOTIDE SEQUENCE [LARGE SCALE GENOMIC DNA]</scope>
    <source>
        <strain evidence="2">cv. Nisqually</strain>
    </source>
</reference>
<accession>A0A3N7G2D8</accession>
<dbReference type="AlphaFoldDB" id="A0A3N7G2D8"/>
<gene>
    <name evidence="1" type="ORF">POPTR_003G081250</name>
</gene>